<comment type="similarity">
    <text evidence="5">Belongs to the 4-toluene sulfonate uptake permease (TSUP) (TC 2.A.102) family.</text>
</comment>
<evidence type="ECO:0000313" key="7">
    <source>
        <dbReference type="Proteomes" id="UP001500469"/>
    </source>
</evidence>
<dbReference type="Pfam" id="PF01925">
    <property type="entry name" value="TauE"/>
    <property type="match status" value="1"/>
</dbReference>
<reference evidence="7" key="1">
    <citation type="journal article" date="2019" name="Int. J. Syst. Evol. Microbiol.">
        <title>The Global Catalogue of Microorganisms (GCM) 10K type strain sequencing project: providing services to taxonomists for standard genome sequencing and annotation.</title>
        <authorList>
            <consortium name="The Broad Institute Genomics Platform"/>
            <consortium name="The Broad Institute Genome Sequencing Center for Infectious Disease"/>
            <person name="Wu L."/>
            <person name="Ma J."/>
        </authorList>
    </citation>
    <scope>NUCLEOTIDE SEQUENCE [LARGE SCALE GENOMIC DNA]</scope>
    <source>
        <strain evidence="7">JCM 16112</strain>
    </source>
</reference>
<evidence type="ECO:0000256" key="1">
    <source>
        <dbReference type="ARBA" id="ARBA00004141"/>
    </source>
</evidence>
<keyword evidence="7" id="KW-1185">Reference proteome</keyword>
<dbReference type="RefSeq" id="WP_343852269.1">
    <property type="nucleotide sequence ID" value="NZ_BAAAFI010000027.1"/>
</dbReference>
<feature type="transmembrane region" description="Helical" evidence="5">
    <location>
        <begin position="7"/>
        <end position="37"/>
    </location>
</feature>
<name>A0ABP3YE10_9BACT</name>
<evidence type="ECO:0000256" key="5">
    <source>
        <dbReference type="RuleBase" id="RU363041"/>
    </source>
</evidence>
<feature type="transmembrane region" description="Helical" evidence="5">
    <location>
        <begin position="169"/>
        <end position="187"/>
    </location>
</feature>
<organism evidence="6 7">
    <name type="scientific">Algoriphagus jejuensis</name>
    <dbReference type="NCBI Taxonomy" id="419934"/>
    <lineage>
        <taxon>Bacteria</taxon>
        <taxon>Pseudomonadati</taxon>
        <taxon>Bacteroidota</taxon>
        <taxon>Cytophagia</taxon>
        <taxon>Cytophagales</taxon>
        <taxon>Cyclobacteriaceae</taxon>
        <taxon>Algoriphagus</taxon>
    </lineage>
</organism>
<keyword evidence="4 5" id="KW-0472">Membrane</keyword>
<feature type="transmembrane region" description="Helical" evidence="5">
    <location>
        <begin position="224"/>
        <end position="244"/>
    </location>
</feature>
<feature type="transmembrane region" description="Helical" evidence="5">
    <location>
        <begin position="43"/>
        <end position="63"/>
    </location>
</feature>
<dbReference type="PANTHER" id="PTHR43701:SF5">
    <property type="entry name" value="MEMBRANE TRANSPORTER PROTEIN-RELATED"/>
    <property type="match status" value="1"/>
</dbReference>
<proteinExistence type="inferred from homology"/>
<dbReference type="EMBL" id="BAAAFI010000027">
    <property type="protein sequence ID" value="GAA0879640.1"/>
    <property type="molecule type" value="Genomic_DNA"/>
</dbReference>
<comment type="caution">
    <text evidence="6">The sequence shown here is derived from an EMBL/GenBank/DDBJ whole genome shotgun (WGS) entry which is preliminary data.</text>
</comment>
<accession>A0ABP3YE10</accession>
<evidence type="ECO:0000313" key="6">
    <source>
        <dbReference type="EMBL" id="GAA0879640.1"/>
    </source>
</evidence>
<evidence type="ECO:0000256" key="2">
    <source>
        <dbReference type="ARBA" id="ARBA00022692"/>
    </source>
</evidence>
<protein>
    <recommendedName>
        <fullName evidence="5">Probable membrane transporter protein</fullName>
    </recommendedName>
</protein>
<comment type="subcellular location">
    <subcellularLocation>
        <location evidence="5">Cell membrane</location>
        <topology evidence="5">Multi-pass membrane protein</topology>
    </subcellularLocation>
    <subcellularLocation>
        <location evidence="1">Membrane</location>
        <topology evidence="1">Multi-pass membrane protein</topology>
    </subcellularLocation>
</comment>
<dbReference type="InterPro" id="IPR051598">
    <property type="entry name" value="TSUP/Inactive_protease-like"/>
</dbReference>
<keyword evidence="5" id="KW-1003">Cell membrane</keyword>
<dbReference type="PANTHER" id="PTHR43701">
    <property type="entry name" value="MEMBRANE TRANSPORTER PROTEIN MJ0441-RELATED"/>
    <property type="match status" value="1"/>
</dbReference>
<gene>
    <name evidence="6" type="ORF">GCM10009119_26090</name>
</gene>
<feature type="transmembrane region" description="Helical" evidence="5">
    <location>
        <begin position="138"/>
        <end position="157"/>
    </location>
</feature>
<evidence type="ECO:0000256" key="4">
    <source>
        <dbReference type="ARBA" id="ARBA00023136"/>
    </source>
</evidence>
<dbReference type="Proteomes" id="UP001500469">
    <property type="component" value="Unassembled WGS sequence"/>
</dbReference>
<evidence type="ECO:0000256" key="3">
    <source>
        <dbReference type="ARBA" id="ARBA00022989"/>
    </source>
</evidence>
<feature type="transmembrane region" description="Helical" evidence="5">
    <location>
        <begin position="199"/>
        <end position="218"/>
    </location>
</feature>
<feature type="transmembrane region" description="Helical" evidence="5">
    <location>
        <begin position="96"/>
        <end position="117"/>
    </location>
</feature>
<keyword evidence="3 5" id="KW-1133">Transmembrane helix</keyword>
<keyword evidence="2 5" id="KW-0812">Transmembrane</keyword>
<feature type="transmembrane region" description="Helical" evidence="5">
    <location>
        <begin position="72"/>
        <end position="90"/>
    </location>
</feature>
<dbReference type="InterPro" id="IPR002781">
    <property type="entry name" value="TM_pro_TauE-like"/>
</dbReference>
<sequence>MITIEHLPIIFFVIALFYSSVGFGGGSSYLAILSLFLTDFHEIRATALILNICVVSIGTVIFIRNRVFDMKLFWPFLVSSIPLAYLGARLQLSQQVFFLILGSSLILSGIAMMVRYVNAKLESQQFSLVKQLGLGSSVGLLAGVSGIGGGIFLSPMLNLLNWANPRKVAALASVFILVNSISGLIGLTVADTFHLDPDLIWRLIIAVVLGGSLGSYLSSAKFNLRILGSLTAVLVIYVGLRLVLMHGFGINI</sequence>